<dbReference type="OrthoDB" id="371768at2157"/>
<keyword evidence="2 12" id="KW-0240">DNA-directed RNA polymerase</keyword>
<comment type="similarity">
    <text evidence="8">Belongs to the RNA polymerase beta chain family.</text>
</comment>
<dbReference type="GO" id="GO:0032549">
    <property type="term" value="F:ribonucleoside binding"/>
    <property type="evidence" value="ECO:0007669"/>
    <property type="project" value="InterPro"/>
</dbReference>
<dbReference type="Gene3D" id="3.90.1110.10">
    <property type="entry name" value="RNA polymerase Rpb2, domain 2"/>
    <property type="match status" value="1"/>
</dbReference>
<gene>
    <name evidence="12" type="ORF">HWN36_09295</name>
</gene>
<dbReference type="SUPFAM" id="SSF64484">
    <property type="entry name" value="beta and beta-prime subunits of DNA dependent RNA-polymerase"/>
    <property type="match status" value="1"/>
</dbReference>
<evidence type="ECO:0000256" key="2">
    <source>
        <dbReference type="ARBA" id="ARBA00022478"/>
    </source>
</evidence>
<name>A0A7K4HQD6_9EURY</name>
<dbReference type="InterPro" id="IPR015712">
    <property type="entry name" value="DNA-dir_RNA_pol_su2"/>
</dbReference>
<dbReference type="EC" id="2.7.7.6" evidence="1"/>
<keyword evidence="4" id="KW-0548">Nucleotidyltransferase</keyword>
<evidence type="ECO:0000313" key="13">
    <source>
        <dbReference type="Proteomes" id="UP000570823"/>
    </source>
</evidence>
<feature type="domain" description="RNA polymerase Rpb2" evidence="9">
    <location>
        <begin position="183"/>
        <end position="374"/>
    </location>
</feature>
<evidence type="ECO:0000313" key="12">
    <source>
        <dbReference type="EMBL" id="NVO67494.1"/>
    </source>
</evidence>
<accession>A0A7K4HQD6</accession>
<dbReference type="InterPro" id="IPR007644">
    <property type="entry name" value="RNA_pol_bsu_protrusion"/>
</dbReference>
<dbReference type="NCBIfam" id="NF007175">
    <property type="entry name" value="PRK09606.1"/>
    <property type="match status" value="1"/>
</dbReference>
<dbReference type="AlphaFoldDB" id="A0A7K4HQD6"/>
<dbReference type="InterPro" id="IPR037034">
    <property type="entry name" value="RNA_pol_Rpb2_2_sf"/>
</dbReference>
<evidence type="ECO:0000256" key="4">
    <source>
        <dbReference type="ARBA" id="ARBA00022695"/>
    </source>
</evidence>
<comment type="caution">
    <text evidence="12">The sequence shown here is derived from an EMBL/GenBank/DDBJ whole genome shotgun (WGS) entry which is preliminary data.</text>
</comment>
<evidence type="ECO:0000256" key="5">
    <source>
        <dbReference type="ARBA" id="ARBA00023163"/>
    </source>
</evidence>
<dbReference type="Gene3D" id="3.90.1100.10">
    <property type="match status" value="2"/>
</dbReference>
<evidence type="ECO:0000259" key="11">
    <source>
        <dbReference type="Pfam" id="PF04565"/>
    </source>
</evidence>
<reference evidence="12 13" key="1">
    <citation type="submission" date="2020-06" db="EMBL/GenBank/DDBJ databases">
        <title>Methanofollis fontis sp. nov., a methanogen isolated from marine sediments near a cold seep at Four-Way Closure Ridge offshore southwestern Taiwan.</title>
        <authorList>
            <person name="Chen S.-C."/>
            <person name="Teng N.-H."/>
            <person name="Lin Y.-S."/>
            <person name="Lai M.-C."/>
            <person name="Chen H.-H."/>
            <person name="Wang C.-C."/>
        </authorList>
    </citation>
    <scope>NUCLEOTIDE SEQUENCE [LARGE SCALE GENOMIC DNA]</scope>
    <source>
        <strain evidence="12 13">DSM 2702</strain>
    </source>
</reference>
<dbReference type="GO" id="GO:0006351">
    <property type="term" value="P:DNA-templated transcription"/>
    <property type="evidence" value="ECO:0007669"/>
    <property type="project" value="InterPro"/>
</dbReference>
<evidence type="ECO:0000259" key="10">
    <source>
        <dbReference type="Pfam" id="PF04563"/>
    </source>
</evidence>
<evidence type="ECO:0000256" key="7">
    <source>
        <dbReference type="ARBA" id="ARBA00048552"/>
    </source>
</evidence>
<feature type="domain" description="RNA polymerase beta subunit protrusion" evidence="10">
    <location>
        <begin position="32"/>
        <end position="421"/>
    </location>
</feature>
<feature type="domain" description="RNA polymerase Rpb2" evidence="11">
    <location>
        <begin position="442"/>
        <end position="506"/>
    </location>
</feature>
<evidence type="ECO:0000256" key="6">
    <source>
        <dbReference type="ARBA" id="ARBA00025838"/>
    </source>
</evidence>
<evidence type="ECO:0000256" key="1">
    <source>
        <dbReference type="ARBA" id="ARBA00012418"/>
    </source>
</evidence>
<evidence type="ECO:0000256" key="3">
    <source>
        <dbReference type="ARBA" id="ARBA00022679"/>
    </source>
</evidence>
<sequence length="535" mass="60919">MWSRDQRSESGRINLLDRSILSRAYFSGEHVARHQLDSFNHFLEYNLQKVVDEQRIIETDIENRGKNSEAVWVELGTIRILKPTVREADGSQSMLYPAEARLRNLTYAAPIELDMTLVQGEMRGEPFTTTIGQLPIMVGSVACNLAGLSNTDRVNYGEDGLDPGGYFIVNGSERVLMTLEDLASNKIMTEFTERYNERIYVAKVFSQFRGYRALVVVEKNKKNLLEISFPSVAGHLRFVDLMRALGLGSDREIVEAVSTDEDILTYMMQNLEESDCSTIEDGVMYVGKKLAPNQTREYQRRRAEFVLDSYLLPHLNYLMPEDLKEGDPGYEEAVIGVRLAKAHFLGRMAEACFDLVLGRRKIDDKDHYSNKRLKLAGDLMEDLFRISLNRLTRDIKYQLERASMRHRDLSISTAVRADVLTERLLHPLATGNWVGGRTGVSQLMDRTDRMSVLSHLRRVISPLSRSQPHFEARDLHPTQWGRICPSETPEGPNCGLVKNFAQMVEISKGYDNTDEVKSIFYNLGVEPLSIGRIRP</sequence>
<dbReference type="PANTHER" id="PTHR20856">
    <property type="entry name" value="DNA-DIRECTED RNA POLYMERASE I SUBUNIT 2"/>
    <property type="match status" value="1"/>
</dbReference>
<dbReference type="InterPro" id="IPR007642">
    <property type="entry name" value="RNA_pol_Rpb2_2"/>
</dbReference>
<evidence type="ECO:0000259" key="9">
    <source>
        <dbReference type="Pfam" id="PF04561"/>
    </source>
</evidence>
<dbReference type="RefSeq" id="WP_176789078.1">
    <property type="nucleotide sequence ID" value="NZ_JABXWR010000001.1"/>
</dbReference>
<dbReference type="Pfam" id="PF04561">
    <property type="entry name" value="RNA_pol_Rpb2_2"/>
    <property type="match status" value="1"/>
</dbReference>
<protein>
    <recommendedName>
        <fullName evidence="1">DNA-directed RNA polymerase</fullName>
        <ecNumber evidence="1">2.7.7.6</ecNumber>
    </recommendedName>
</protein>
<dbReference type="GO" id="GO:0000428">
    <property type="term" value="C:DNA-directed RNA polymerase complex"/>
    <property type="evidence" value="ECO:0007669"/>
    <property type="project" value="UniProtKB-KW"/>
</dbReference>
<keyword evidence="5" id="KW-0804">Transcription</keyword>
<organism evidence="12 13">
    <name type="scientific">Methanofollis tationis</name>
    <dbReference type="NCBI Taxonomy" id="81417"/>
    <lineage>
        <taxon>Archaea</taxon>
        <taxon>Methanobacteriati</taxon>
        <taxon>Methanobacteriota</taxon>
        <taxon>Stenosarchaea group</taxon>
        <taxon>Methanomicrobia</taxon>
        <taxon>Methanomicrobiales</taxon>
        <taxon>Methanomicrobiaceae</taxon>
        <taxon>Methanofollis</taxon>
    </lineage>
</organism>
<proteinExistence type="inferred from homology"/>
<dbReference type="Pfam" id="PF04563">
    <property type="entry name" value="RNA_pol_Rpb2_1"/>
    <property type="match status" value="1"/>
</dbReference>
<dbReference type="GO" id="GO:0003677">
    <property type="term" value="F:DNA binding"/>
    <property type="evidence" value="ECO:0007669"/>
    <property type="project" value="InterPro"/>
</dbReference>
<comment type="catalytic activity">
    <reaction evidence="7">
        <text>RNA(n) + a ribonucleoside 5'-triphosphate = RNA(n+1) + diphosphate</text>
        <dbReference type="Rhea" id="RHEA:21248"/>
        <dbReference type="Rhea" id="RHEA-COMP:14527"/>
        <dbReference type="Rhea" id="RHEA-COMP:17342"/>
        <dbReference type="ChEBI" id="CHEBI:33019"/>
        <dbReference type="ChEBI" id="CHEBI:61557"/>
        <dbReference type="ChEBI" id="CHEBI:140395"/>
        <dbReference type="EC" id="2.7.7.6"/>
    </reaction>
</comment>
<comment type="subunit">
    <text evidence="6">Part of the RNA polymerase complex.</text>
</comment>
<evidence type="ECO:0000256" key="8">
    <source>
        <dbReference type="RuleBase" id="RU000434"/>
    </source>
</evidence>
<dbReference type="GO" id="GO:0003899">
    <property type="term" value="F:DNA-directed RNA polymerase activity"/>
    <property type="evidence" value="ECO:0007669"/>
    <property type="project" value="UniProtKB-EC"/>
</dbReference>
<dbReference type="Proteomes" id="UP000570823">
    <property type="component" value="Unassembled WGS sequence"/>
</dbReference>
<dbReference type="Pfam" id="PF04565">
    <property type="entry name" value="RNA_pol_Rpb2_3"/>
    <property type="match status" value="1"/>
</dbReference>
<keyword evidence="13" id="KW-1185">Reference proteome</keyword>
<dbReference type="InterPro" id="IPR007645">
    <property type="entry name" value="RNA_pol_Rpb2_3"/>
</dbReference>
<dbReference type="EMBL" id="JABXWR010000001">
    <property type="protein sequence ID" value="NVO67494.1"/>
    <property type="molecule type" value="Genomic_DNA"/>
</dbReference>
<keyword evidence="3" id="KW-0808">Transferase</keyword>